<dbReference type="EMBL" id="JAUEPT010000039">
    <property type="protein sequence ID" value="KAK0439195.1"/>
    <property type="molecule type" value="Genomic_DNA"/>
</dbReference>
<sequence length="907" mass="102681">MSLVFRDCSIRWRRERSWVEKWLARKPSPVGWPSPFVVEGAVAIEGQTSIFTDTWAYVQGAIIKHRTGQSTGGFGPAHTAYTQPTREARKIRMILAPRCNNTLNQYLGPHQFDIISNGSPPLWASWLSKICEGTGEGTVVHKQWPPCGQCRLESDPEFIERRKRDIAFASLPEVTISAQTETGQAESSVIVPLQRKHTSKEPVISSSLADTPCGTLGILGFLEQLNATLGTSYTLQSEVLTDLLEHCIAKDYNFGTAYAFLRPIWFKDWDTIQAELVRREEQERDERQKALIGTQIVNPHIPPRRVWDLYSNRVVPWWWIVWANHEQQSPLIPMSHAWMDEADCVKASTNINGFEWPVPIPKETNLNLIRIEMLNLGAEYAWLDVLCLRQRGGQSEDLHAEEWRLDGPTIGSVYDGRRVACYLNGLGRPLRLKTGYFDNERCWFKRAWTLQEVGRTRIIAGDTPGGPLHAKPIDEYGNYETGILTRFHKQLGSLDHVSLRTFVALAEMQNRVSVYPADKIAGLAHILKSKEIPAYYEIQVLEDAWTALVNRMHPRFRAHVFFLYPRPGDTCKQWRLSLNQVTTTPLPVDCDCVAEVYRDEVADDDWCEVRCIEQGFVRGLGGKDVNRRGELMVKGLDGTKHVFNVIATHQCPIPEGTYTLLGSDRYYGAQSQRWVVGRRLPEHRFKKISVFAITDLVEVDRLMQLGVDEETSILNSVQMKRQQSYGGRTRVTSVLAKGDRILSEHRTVLTSARRKVSALDHRDGDAENEGRDEESRRRRDGAHQEENLLRVLGCLEVVLVVAGLHAVVSLYRGYGFLLCTRSRKGPQETTWPSSSKVINMFSGLEDLMLDIPCIFSHGKGWLSSGNTQIVSISAPNRRPAVHVSRYPILSCVLALTPNPPDKCVILV</sequence>
<evidence type="ECO:0000313" key="2">
    <source>
        <dbReference type="EMBL" id="KAK0439195.1"/>
    </source>
</evidence>
<evidence type="ECO:0000313" key="3">
    <source>
        <dbReference type="Proteomes" id="UP001175226"/>
    </source>
</evidence>
<comment type="caution">
    <text evidence="2">The sequence shown here is derived from an EMBL/GenBank/DDBJ whole genome shotgun (WGS) entry which is preliminary data.</text>
</comment>
<dbReference type="Proteomes" id="UP001175226">
    <property type="component" value="Unassembled WGS sequence"/>
</dbReference>
<organism evidence="2 3">
    <name type="scientific">Armillaria borealis</name>
    <dbReference type="NCBI Taxonomy" id="47425"/>
    <lineage>
        <taxon>Eukaryota</taxon>
        <taxon>Fungi</taxon>
        <taxon>Dikarya</taxon>
        <taxon>Basidiomycota</taxon>
        <taxon>Agaricomycotina</taxon>
        <taxon>Agaricomycetes</taxon>
        <taxon>Agaricomycetidae</taxon>
        <taxon>Agaricales</taxon>
        <taxon>Marasmiineae</taxon>
        <taxon>Physalacriaceae</taxon>
        <taxon>Armillaria</taxon>
    </lineage>
</organism>
<evidence type="ECO:0000256" key="1">
    <source>
        <dbReference type="SAM" id="MobiDB-lite"/>
    </source>
</evidence>
<proteinExistence type="predicted"/>
<accession>A0AA39JAH8</accession>
<feature type="compositionally biased region" description="Basic and acidic residues" evidence="1">
    <location>
        <begin position="757"/>
        <end position="782"/>
    </location>
</feature>
<gene>
    <name evidence="2" type="ORF">EV421DRAFT_1738048</name>
</gene>
<protein>
    <recommendedName>
        <fullName evidence="4">Heterokaryon incompatibility domain-containing protein</fullName>
    </recommendedName>
</protein>
<name>A0AA39JAH8_9AGAR</name>
<keyword evidence="3" id="KW-1185">Reference proteome</keyword>
<evidence type="ECO:0008006" key="4">
    <source>
        <dbReference type="Google" id="ProtNLM"/>
    </source>
</evidence>
<dbReference type="AlphaFoldDB" id="A0AA39JAH8"/>
<reference evidence="2" key="1">
    <citation type="submission" date="2023-06" db="EMBL/GenBank/DDBJ databases">
        <authorList>
            <consortium name="Lawrence Berkeley National Laboratory"/>
            <person name="Ahrendt S."/>
            <person name="Sahu N."/>
            <person name="Indic B."/>
            <person name="Wong-Bajracharya J."/>
            <person name="Merenyi Z."/>
            <person name="Ke H.-M."/>
            <person name="Monk M."/>
            <person name="Kocsube S."/>
            <person name="Drula E."/>
            <person name="Lipzen A."/>
            <person name="Balint B."/>
            <person name="Henrissat B."/>
            <person name="Andreopoulos B."/>
            <person name="Martin F.M."/>
            <person name="Harder C.B."/>
            <person name="Rigling D."/>
            <person name="Ford K.L."/>
            <person name="Foster G.D."/>
            <person name="Pangilinan J."/>
            <person name="Papanicolaou A."/>
            <person name="Barry K."/>
            <person name="LaButti K."/>
            <person name="Viragh M."/>
            <person name="Koriabine M."/>
            <person name="Yan M."/>
            <person name="Riley R."/>
            <person name="Champramary S."/>
            <person name="Plett K.L."/>
            <person name="Tsai I.J."/>
            <person name="Slot J."/>
            <person name="Sipos G."/>
            <person name="Plett J."/>
            <person name="Nagy L.G."/>
            <person name="Grigoriev I.V."/>
        </authorList>
    </citation>
    <scope>NUCLEOTIDE SEQUENCE</scope>
    <source>
        <strain evidence="2">FPL87.14</strain>
    </source>
</reference>
<feature type="region of interest" description="Disordered" evidence="1">
    <location>
        <begin position="754"/>
        <end position="782"/>
    </location>
</feature>